<keyword evidence="4" id="KW-0997">Cell inner membrane</keyword>
<sequence length="293" mass="29900">MFWQQVVNGLTAGATYALVAAGYTLVFGVLEIINMAHAEIFMIGAFIGLLLVTGTCCPVWAAVAGAMIGAGLLGWALERLALRPLRKQGVSHLAPLISTIGVSIFLMSLAMKIFGPQSVRFPASVEPRFFNLFGTVNISLLQIVILGISLALVAALKVLLARTRLGKALRAVAENPEAAGLMGVNVNSVMAAAVVMASALGGAAGVLVGLQFNAVSPTMGIAYGLKGLAIIIVGGMGSVAGAVAGGLLLGAAEVLAIAYIGSSYRDAVAFIILIAVLLIKPSGIFGKLEGRKG</sequence>
<evidence type="ECO:0000256" key="9">
    <source>
        <dbReference type="ARBA" id="ARBA00037998"/>
    </source>
</evidence>
<dbReference type="GO" id="GO:0005886">
    <property type="term" value="C:plasma membrane"/>
    <property type="evidence" value="ECO:0007669"/>
    <property type="project" value="UniProtKB-SubCell"/>
</dbReference>
<accession>A5CZP0</accession>
<dbReference type="GO" id="GO:1903806">
    <property type="term" value="P:L-isoleucine import across plasma membrane"/>
    <property type="evidence" value="ECO:0007669"/>
    <property type="project" value="TreeGrafter"/>
</dbReference>
<dbReference type="STRING" id="370438.PTH_2350"/>
<evidence type="ECO:0000256" key="5">
    <source>
        <dbReference type="ARBA" id="ARBA00022692"/>
    </source>
</evidence>
<dbReference type="GO" id="GO:0015808">
    <property type="term" value="P:L-alanine transport"/>
    <property type="evidence" value="ECO:0007669"/>
    <property type="project" value="TreeGrafter"/>
</dbReference>
<keyword evidence="6" id="KW-0029">Amino-acid transport</keyword>
<evidence type="ECO:0000256" key="7">
    <source>
        <dbReference type="ARBA" id="ARBA00022989"/>
    </source>
</evidence>
<keyword evidence="2" id="KW-0813">Transport</keyword>
<dbReference type="GO" id="GO:0015190">
    <property type="term" value="F:L-leucine transmembrane transporter activity"/>
    <property type="evidence" value="ECO:0007669"/>
    <property type="project" value="TreeGrafter"/>
</dbReference>
<evidence type="ECO:0000256" key="10">
    <source>
        <dbReference type="SAM" id="Phobius"/>
    </source>
</evidence>
<evidence type="ECO:0000256" key="6">
    <source>
        <dbReference type="ARBA" id="ARBA00022970"/>
    </source>
</evidence>
<feature type="transmembrane region" description="Helical" evidence="10">
    <location>
        <begin position="132"/>
        <end position="156"/>
    </location>
</feature>
<keyword evidence="7 10" id="KW-1133">Transmembrane helix</keyword>
<dbReference type="EMBL" id="AP009389">
    <property type="protein sequence ID" value="BAF60531.1"/>
    <property type="molecule type" value="Genomic_DNA"/>
</dbReference>
<protein>
    <submittedName>
        <fullName evidence="11">Branched-chain amino acid ABC-type transport system, permease components</fullName>
    </submittedName>
</protein>
<evidence type="ECO:0000256" key="8">
    <source>
        <dbReference type="ARBA" id="ARBA00023136"/>
    </source>
</evidence>
<feature type="transmembrane region" description="Helical" evidence="10">
    <location>
        <begin position="189"/>
        <end position="216"/>
    </location>
</feature>
<evidence type="ECO:0000256" key="4">
    <source>
        <dbReference type="ARBA" id="ARBA00022519"/>
    </source>
</evidence>
<dbReference type="GO" id="GO:0015192">
    <property type="term" value="F:L-phenylalanine transmembrane transporter activity"/>
    <property type="evidence" value="ECO:0007669"/>
    <property type="project" value="TreeGrafter"/>
</dbReference>
<organism evidence="11 12">
    <name type="scientific">Pelotomaculum thermopropionicum (strain DSM 13744 / JCM 10971 / SI)</name>
    <dbReference type="NCBI Taxonomy" id="370438"/>
    <lineage>
        <taxon>Bacteria</taxon>
        <taxon>Bacillati</taxon>
        <taxon>Bacillota</taxon>
        <taxon>Clostridia</taxon>
        <taxon>Eubacteriales</taxon>
        <taxon>Desulfotomaculaceae</taxon>
        <taxon>Pelotomaculum</taxon>
    </lineage>
</organism>
<dbReference type="Proteomes" id="UP000006556">
    <property type="component" value="Chromosome"/>
</dbReference>
<evidence type="ECO:0000256" key="2">
    <source>
        <dbReference type="ARBA" id="ARBA00022448"/>
    </source>
</evidence>
<dbReference type="PANTHER" id="PTHR11795:SF371">
    <property type="entry name" value="HIGH-AFFINITY BRANCHED-CHAIN AMINO ACID TRANSPORT SYSTEM PERMEASE PROTEIN LIVH"/>
    <property type="match status" value="1"/>
</dbReference>
<dbReference type="HOGENOM" id="CLU_039929_3_0_9"/>
<dbReference type="PANTHER" id="PTHR11795">
    <property type="entry name" value="BRANCHED-CHAIN AMINO ACID TRANSPORT SYSTEM PERMEASE PROTEIN LIVH"/>
    <property type="match status" value="1"/>
</dbReference>
<comment type="subcellular location">
    <subcellularLocation>
        <location evidence="1">Cell membrane</location>
        <topology evidence="1">Multi-pass membrane protein</topology>
    </subcellularLocation>
</comment>
<feature type="transmembrane region" description="Helical" evidence="10">
    <location>
        <begin position="267"/>
        <end position="286"/>
    </location>
</feature>
<feature type="transmembrane region" description="Helical" evidence="10">
    <location>
        <begin position="12"/>
        <end position="33"/>
    </location>
</feature>
<feature type="transmembrane region" description="Helical" evidence="10">
    <location>
        <begin position="228"/>
        <end position="261"/>
    </location>
</feature>
<dbReference type="eggNOG" id="COG0559">
    <property type="taxonomic scope" value="Bacteria"/>
</dbReference>
<dbReference type="GO" id="GO:0042941">
    <property type="term" value="P:D-alanine transmembrane transport"/>
    <property type="evidence" value="ECO:0007669"/>
    <property type="project" value="TreeGrafter"/>
</dbReference>
<name>A5CZP0_PELTS</name>
<dbReference type="AlphaFoldDB" id="A5CZP0"/>
<keyword evidence="5 10" id="KW-0812">Transmembrane</keyword>
<feature type="transmembrane region" description="Helical" evidence="10">
    <location>
        <begin position="40"/>
        <end position="73"/>
    </location>
</feature>
<comment type="similarity">
    <text evidence="9">Belongs to the binding-protein-dependent transport system permease family. LivHM subfamily.</text>
</comment>
<evidence type="ECO:0000256" key="3">
    <source>
        <dbReference type="ARBA" id="ARBA00022475"/>
    </source>
</evidence>
<dbReference type="InterPro" id="IPR052157">
    <property type="entry name" value="BCAA_transport_permease"/>
</dbReference>
<dbReference type="KEGG" id="pth:PTH_2350"/>
<keyword evidence="12" id="KW-1185">Reference proteome</keyword>
<dbReference type="InterPro" id="IPR001851">
    <property type="entry name" value="ABC_transp_permease"/>
</dbReference>
<proteinExistence type="inferred from homology"/>
<keyword evidence="8 10" id="KW-0472">Membrane</keyword>
<dbReference type="GO" id="GO:0005304">
    <property type="term" value="F:L-valine transmembrane transporter activity"/>
    <property type="evidence" value="ECO:0007669"/>
    <property type="project" value="TreeGrafter"/>
</dbReference>
<feature type="transmembrane region" description="Helical" evidence="10">
    <location>
        <begin position="93"/>
        <end position="111"/>
    </location>
</feature>
<reference evidence="12" key="1">
    <citation type="journal article" date="2008" name="Genome Res.">
        <title>The genome of Pelotomaculum thermopropionicum reveals niche-associated evolution in anaerobic microbiota.</title>
        <authorList>
            <person name="Kosaka T."/>
            <person name="Kato S."/>
            <person name="Shimoyama T."/>
            <person name="Ishii S."/>
            <person name="Abe T."/>
            <person name="Watanabe K."/>
        </authorList>
    </citation>
    <scope>NUCLEOTIDE SEQUENCE [LARGE SCALE GENOMIC DNA]</scope>
    <source>
        <strain evidence="12">DSM 13744 / JCM 10971 / SI</strain>
    </source>
</reference>
<dbReference type="CDD" id="cd06582">
    <property type="entry name" value="TM_PBP1_LivH_like"/>
    <property type="match status" value="1"/>
</dbReference>
<gene>
    <name evidence="11" type="primary">LivH</name>
    <name evidence="11" type="ordered locus">PTH_2350</name>
</gene>
<evidence type="ECO:0000313" key="12">
    <source>
        <dbReference type="Proteomes" id="UP000006556"/>
    </source>
</evidence>
<dbReference type="GO" id="GO:0015188">
    <property type="term" value="F:L-isoleucine transmembrane transporter activity"/>
    <property type="evidence" value="ECO:0007669"/>
    <property type="project" value="TreeGrafter"/>
</dbReference>
<evidence type="ECO:0000256" key="1">
    <source>
        <dbReference type="ARBA" id="ARBA00004651"/>
    </source>
</evidence>
<evidence type="ECO:0000313" key="11">
    <source>
        <dbReference type="EMBL" id="BAF60531.1"/>
    </source>
</evidence>
<keyword evidence="3" id="KW-1003">Cell membrane</keyword>
<dbReference type="Pfam" id="PF02653">
    <property type="entry name" value="BPD_transp_2"/>
    <property type="match status" value="1"/>
</dbReference>